<reference evidence="1 2" key="1">
    <citation type="journal article" date="2016" name="Mol. Biol. Evol.">
        <title>Comparative Genomics of Early-Diverging Mushroom-Forming Fungi Provides Insights into the Origins of Lignocellulose Decay Capabilities.</title>
        <authorList>
            <person name="Nagy L.G."/>
            <person name="Riley R."/>
            <person name="Tritt A."/>
            <person name="Adam C."/>
            <person name="Daum C."/>
            <person name="Floudas D."/>
            <person name="Sun H."/>
            <person name="Yadav J.S."/>
            <person name="Pangilinan J."/>
            <person name="Larsson K.H."/>
            <person name="Matsuura K."/>
            <person name="Barry K."/>
            <person name="Labutti K."/>
            <person name="Kuo R."/>
            <person name="Ohm R.A."/>
            <person name="Bhattacharya S.S."/>
            <person name="Shirouzu T."/>
            <person name="Yoshinaga Y."/>
            <person name="Martin F.M."/>
            <person name="Grigoriev I.V."/>
            <person name="Hibbett D.S."/>
        </authorList>
    </citation>
    <scope>NUCLEOTIDE SEQUENCE [LARGE SCALE GENOMIC DNA]</scope>
    <source>
        <strain evidence="1 2">L-15889</strain>
    </source>
</reference>
<dbReference type="EMBL" id="KV429075">
    <property type="protein sequence ID" value="KZT67569.1"/>
    <property type="molecule type" value="Genomic_DNA"/>
</dbReference>
<dbReference type="Proteomes" id="UP000076727">
    <property type="component" value="Unassembled WGS sequence"/>
</dbReference>
<proteinExistence type="predicted"/>
<evidence type="ECO:0000313" key="1">
    <source>
        <dbReference type="EMBL" id="KZT67569.1"/>
    </source>
</evidence>
<dbReference type="AlphaFoldDB" id="A0A165NZH0"/>
<sequence length="217" mass="24143">MLDSVFPTELYERIIDYVGQAVDSPTLRVCALVSRTWYPRARLHLVRSVRLVDRQEVLAFTNMIRGGHGPLGLTDARGMVERLIVRGVESESNQATAKGAEKKTRRSLVHLGTCAAMLAGRARLDNLTYLGIAEGDWRGLHPKIGMHLNAAFPRLRWLDLYNVQFLSTPDFGRFLCAFACLQQASVWVPARGQNATQNPSSTPFDPAAFIDDKTNGM</sequence>
<organism evidence="1 2">
    <name type="scientific">Daedalea quercina L-15889</name>
    <dbReference type="NCBI Taxonomy" id="1314783"/>
    <lineage>
        <taxon>Eukaryota</taxon>
        <taxon>Fungi</taxon>
        <taxon>Dikarya</taxon>
        <taxon>Basidiomycota</taxon>
        <taxon>Agaricomycotina</taxon>
        <taxon>Agaricomycetes</taxon>
        <taxon>Polyporales</taxon>
        <taxon>Fomitopsis</taxon>
    </lineage>
</organism>
<gene>
    <name evidence="1" type="ORF">DAEQUDRAFT_389361</name>
</gene>
<protein>
    <recommendedName>
        <fullName evidence="3">F-box domain-containing protein</fullName>
    </recommendedName>
</protein>
<keyword evidence="2" id="KW-1185">Reference proteome</keyword>
<evidence type="ECO:0008006" key="3">
    <source>
        <dbReference type="Google" id="ProtNLM"/>
    </source>
</evidence>
<accession>A0A165NZH0</accession>
<name>A0A165NZH0_9APHY</name>
<evidence type="ECO:0000313" key="2">
    <source>
        <dbReference type="Proteomes" id="UP000076727"/>
    </source>
</evidence>
<dbReference type="OrthoDB" id="2798901at2759"/>